<dbReference type="EMBL" id="JAEUBE010000295">
    <property type="protein sequence ID" value="KAH3665393.1"/>
    <property type="molecule type" value="Genomic_DNA"/>
</dbReference>
<accession>A0A9P8P3Z0</accession>
<dbReference type="AlphaFoldDB" id="A0A9P8P3Z0"/>
<dbReference type="RefSeq" id="XP_046060597.1">
    <property type="nucleotide sequence ID" value="XM_046204565.1"/>
</dbReference>
<comment type="caution">
    <text evidence="1">The sequence shown here is derived from an EMBL/GenBank/DDBJ whole genome shotgun (WGS) entry which is preliminary data.</text>
</comment>
<protein>
    <submittedName>
        <fullName evidence="1">Uncharacterized protein</fullName>
    </submittedName>
</protein>
<reference evidence="1" key="2">
    <citation type="submission" date="2021-01" db="EMBL/GenBank/DDBJ databases">
        <authorList>
            <person name="Schikora-Tamarit M.A."/>
        </authorList>
    </citation>
    <scope>NUCLEOTIDE SEQUENCE</scope>
    <source>
        <strain evidence="1">CBS6075</strain>
    </source>
</reference>
<dbReference type="GeneID" id="70235542"/>
<evidence type="ECO:0000313" key="1">
    <source>
        <dbReference type="EMBL" id="KAH3665393.1"/>
    </source>
</evidence>
<proteinExistence type="predicted"/>
<evidence type="ECO:0000313" key="2">
    <source>
        <dbReference type="Proteomes" id="UP000769157"/>
    </source>
</evidence>
<name>A0A9P8P3Z0_9ASCO</name>
<gene>
    <name evidence="1" type="ORF">OGAPHI_003577</name>
</gene>
<sequence length="127" mass="13452">MSSKLPCTFNVEIQTRKPEEFAPLSPISSLTRKNLDAAAGGVVVAGLPDGVKRLDLDLNSDGFPLACSLNSVVKAFGYKPTLFVAKLRPMYQPSSNSLSSLISSMVSPGCIVSSSPNLALNSFMTLK</sequence>
<keyword evidence="2" id="KW-1185">Reference proteome</keyword>
<reference evidence="1" key="1">
    <citation type="journal article" date="2021" name="Open Biol.">
        <title>Shared evolutionary footprints suggest mitochondrial oxidative damage underlies multiple complex I losses in fungi.</title>
        <authorList>
            <person name="Schikora-Tamarit M.A."/>
            <person name="Marcet-Houben M."/>
            <person name="Nosek J."/>
            <person name="Gabaldon T."/>
        </authorList>
    </citation>
    <scope>NUCLEOTIDE SEQUENCE</scope>
    <source>
        <strain evidence="1">CBS6075</strain>
    </source>
</reference>
<dbReference type="Proteomes" id="UP000769157">
    <property type="component" value="Unassembled WGS sequence"/>
</dbReference>
<organism evidence="1 2">
    <name type="scientific">Ogataea philodendri</name>
    <dbReference type="NCBI Taxonomy" id="1378263"/>
    <lineage>
        <taxon>Eukaryota</taxon>
        <taxon>Fungi</taxon>
        <taxon>Dikarya</taxon>
        <taxon>Ascomycota</taxon>
        <taxon>Saccharomycotina</taxon>
        <taxon>Pichiomycetes</taxon>
        <taxon>Pichiales</taxon>
        <taxon>Pichiaceae</taxon>
        <taxon>Ogataea</taxon>
    </lineage>
</organism>